<dbReference type="CDD" id="cd00371">
    <property type="entry name" value="HMA"/>
    <property type="match status" value="1"/>
</dbReference>
<dbReference type="FunFam" id="3.30.70.100:FF:000001">
    <property type="entry name" value="ATPase copper transporting beta"/>
    <property type="match status" value="1"/>
</dbReference>
<protein>
    <submittedName>
        <fullName evidence="3">Heavy-metal-associated domain-containing protein</fullName>
    </submittedName>
</protein>
<keyword evidence="1" id="KW-0479">Metal-binding</keyword>
<dbReference type="PANTHER" id="PTHR46594:SF4">
    <property type="entry name" value="P-TYPE CATION-TRANSPORTING ATPASE"/>
    <property type="match status" value="1"/>
</dbReference>
<dbReference type="InterPro" id="IPR036163">
    <property type="entry name" value="HMA_dom_sf"/>
</dbReference>
<gene>
    <name evidence="3" type="ORF">DIU31_025330</name>
</gene>
<evidence type="ECO:0000313" key="4">
    <source>
        <dbReference type="Proteomes" id="UP000250557"/>
    </source>
</evidence>
<dbReference type="Proteomes" id="UP000250557">
    <property type="component" value="Chromosome"/>
</dbReference>
<dbReference type="Gene3D" id="3.30.70.100">
    <property type="match status" value="1"/>
</dbReference>
<dbReference type="PROSITE" id="PS50846">
    <property type="entry name" value="HMA_2"/>
    <property type="match status" value="1"/>
</dbReference>
<dbReference type="AlphaFoldDB" id="A0AAE6JJN4"/>
<accession>A0AAE6JJN4</accession>
<dbReference type="PANTHER" id="PTHR46594">
    <property type="entry name" value="P-TYPE CATION-TRANSPORTING ATPASE"/>
    <property type="match status" value="1"/>
</dbReference>
<evidence type="ECO:0000259" key="2">
    <source>
        <dbReference type="PROSITE" id="PS50846"/>
    </source>
</evidence>
<dbReference type="PROSITE" id="PS01047">
    <property type="entry name" value="HMA_1"/>
    <property type="match status" value="1"/>
</dbReference>
<reference evidence="3 4" key="1">
    <citation type="submission" date="2019-08" db="EMBL/GenBank/DDBJ databases">
        <title>Comparative genome analysis confer to the adaptation heavy metal polluted environment.</title>
        <authorList>
            <person name="Li Y."/>
        </authorList>
    </citation>
    <scope>NUCLEOTIDE SEQUENCE [LARGE SCALE GENOMIC DNA]</scope>
    <source>
        <strain evidence="3 4">P2</strain>
    </source>
</reference>
<dbReference type="EMBL" id="CP043451">
    <property type="protein sequence ID" value="QEM06668.1"/>
    <property type="molecule type" value="Genomic_DNA"/>
</dbReference>
<organism evidence="3 4">
    <name type="scientific">Mucilaginibacter rubeus</name>
    <dbReference type="NCBI Taxonomy" id="2027860"/>
    <lineage>
        <taxon>Bacteria</taxon>
        <taxon>Pseudomonadati</taxon>
        <taxon>Bacteroidota</taxon>
        <taxon>Sphingobacteriia</taxon>
        <taxon>Sphingobacteriales</taxon>
        <taxon>Sphingobacteriaceae</taxon>
        <taxon>Mucilaginibacter</taxon>
    </lineage>
</organism>
<proteinExistence type="predicted"/>
<dbReference type="Pfam" id="PF00403">
    <property type="entry name" value="HMA"/>
    <property type="match status" value="1"/>
</dbReference>
<feature type="domain" description="HMA" evidence="2">
    <location>
        <begin position="60"/>
        <end position="126"/>
    </location>
</feature>
<sequence>MALMGVNNNQFKLNRTIMKNLILGFSFVALFGAAQVCGCGVCQASAHTISFKTASINEPQEVTLKITGISCAGCSNHIHTALSKTIGIISDDVKYPGDIATVKYDASKISEKQIIAVIENAGYKAEILKDKVK</sequence>
<dbReference type="GO" id="GO:0046872">
    <property type="term" value="F:metal ion binding"/>
    <property type="evidence" value="ECO:0007669"/>
    <property type="project" value="UniProtKB-KW"/>
</dbReference>
<dbReference type="InterPro" id="IPR006121">
    <property type="entry name" value="HMA_dom"/>
</dbReference>
<evidence type="ECO:0000256" key="1">
    <source>
        <dbReference type="ARBA" id="ARBA00022723"/>
    </source>
</evidence>
<dbReference type="SUPFAM" id="SSF55008">
    <property type="entry name" value="HMA, heavy metal-associated domain"/>
    <property type="match status" value="1"/>
</dbReference>
<name>A0AAE6JJN4_9SPHI</name>
<dbReference type="InterPro" id="IPR017969">
    <property type="entry name" value="Heavy-metal-associated_CS"/>
</dbReference>
<evidence type="ECO:0000313" key="3">
    <source>
        <dbReference type="EMBL" id="QEM06668.1"/>
    </source>
</evidence>